<dbReference type="Gene3D" id="1.10.4030.10">
    <property type="entry name" value="Porin chaperone SurA, peptide-binding domain"/>
    <property type="match status" value="1"/>
</dbReference>
<keyword evidence="15" id="KW-1185">Reference proteome</keyword>
<evidence type="ECO:0000256" key="10">
    <source>
        <dbReference type="ARBA" id="ARBA00042775"/>
    </source>
</evidence>
<dbReference type="SUPFAM" id="SSF109998">
    <property type="entry name" value="Triger factor/SurA peptide-binding domain-like"/>
    <property type="match status" value="1"/>
</dbReference>
<protein>
    <recommendedName>
        <fullName evidence="9">Periplasmic chaperone PpiD</fullName>
    </recommendedName>
    <alternativeName>
        <fullName evidence="10">Periplasmic folding chaperone</fullName>
    </alternativeName>
</protein>
<evidence type="ECO:0000256" key="2">
    <source>
        <dbReference type="ARBA" id="ARBA00022475"/>
    </source>
</evidence>
<comment type="subcellular location">
    <subcellularLocation>
        <location evidence="1">Cell inner membrane</location>
        <topology evidence="1">Single-pass type II membrane protein</topology>
        <orientation evidence="1">Periplasmic side</orientation>
    </subcellularLocation>
</comment>
<dbReference type="Gene3D" id="3.10.50.40">
    <property type="match status" value="1"/>
</dbReference>
<keyword evidence="3" id="KW-0997">Cell inner membrane</keyword>
<keyword evidence="11" id="KW-0697">Rotamase</keyword>
<keyword evidence="7" id="KW-0143">Chaperone</keyword>
<keyword evidence="6 12" id="KW-0472">Membrane</keyword>
<evidence type="ECO:0000313" key="14">
    <source>
        <dbReference type="EMBL" id="RZT92558.1"/>
    </source>
</evidence>
<comment type="similarity">
    <text evidence="8">Belongs to the PpiD chaperone family.</text>
</comment>
<keyword evidence="2" id="KW-1003">Cell membrane</keyword>
<dbReference type="Proteomes" id="UP000293671">
    <property type="component" value="Unassembled WGS sequence"/>
</dbReference>
<evidence type="ECO:0000256" key="8">
    <source>
        <dbReference type="ARBA" id="ARBA00038408"/>
    </source>
</evidence>
<feature type="transmembrane region" description="Helical" evidence="12">
    <location>
        <begin position="12"/>
        <end position="32"/>
    </location>
</feature>
<dbReference type="Pfam" id="PF13616">
    <property type="entry name" value="Rotamase_3"/>
    <property type="match status" value="1"/>
</dbReference>
<keyword evidence="5 12" id="KW-1133">Transmembrane helix</keyword>
<keyword evidence="11 14" id="KW-0413">Isomerase</keyword>
<sequence length="640" mass="70110">MFDFVRSHNKIFMFVLMVLIVPSFVFFGIQGYTGFTEGRQSVAKVDGQSITQAEWDAAHRNQAERVRAQSPGLDMKLFDTPQMKQRTLDELVRERVMLVASNKLHLGASDERIARLFQDDPQFAVLRKPDGTINKDLIQAQGMSVAQFEQRLRQDIGVRQVMLGVAGTPFVPEASVGTALDALLQRREVRVARFDPTSFAARVQPTDEELKAFYEDPANARAFEAAEQASVEYVLLDIDSIKGGINVSDEELRSYYQQNAARFMAAEERRASHILIAADKSKPAAERDQARAKAESLLAELKTDPKRFAELAKTNSNDPGSAQKGGDLDWFGRGAMVKPFEDAVFALKKGEISGVVESDFGFHIIQLADVRGGEKKPFEAVQAEIRAEVAQQLAQRKFAESAETFSNLVYEQSDSLKPVADKLGLQIRTAAGVRRSPAPDAQGALANPKFIEALFGAETLKNKRNTEALEIAPNQLVAGRVTQYEPARKRPFDEVRDQARTLLVAQRAAALARKEGEARLAEWKQGGDAAALDAPLVVSRQQTAGLPRALIDAVLRAPSQALPAWVGVDLGAGGYSVARIDKVLPRDATGIDPKQARGQLTQAWAQAEALGYYEALKQRYKVKIEAKPPVDPAAAGGASN</sequence>
<evidence type="ECO:0000256" key="4">
    <source>
        <dbReference type="ARBA" id="ARBA00022692"/>
    </source>
</evidence>
<dbReference type="OrthoDB" id="9812372at2"/>
<dbReference type="EMBL" id="SHKP01000009">
    <property type="protein sequence ID" value="RZT92558.1"/>
    <property type="molecule type" value="Genomic_DNA"/>
</dbReference>
<dbReference type="Pfam" id="PF13624">
    <property type="entry name" value="SurA_N_3"/>
    <property type="match status" value="1"/>
</dbReference>
<evidence type="ECO:0000256" key="7">
    <source>
        <dbReference type="ARBA" id="ARBA00023186"/>
    </source>
</evidence>
<evidence type="ECO:0000256" key="1">
    <source>
        <dbReference type="ARBA" id="ARBA00004382"/>
    </source>
</evidence>
<accession>A0A4Q7VCT0</accession>
<evidence type="ECO:0000256" key="9">
    <source>
        <dbReference type="ARBA" id="ARBA00040743"/>
    </source>
</evidence>
<dbReference type="AlphaFoldDB" id="A0A4Q7VCT0"/>
<dbReference type="PROSITE" id="PS50198">
    <property type="entry name" value="PPIC_PPIASE_2"/>
    <property type="match status" value="1"/>
</dbReference>
<dbReference type="GO" id="GO:0003755">
    <property type="term" value="F:peptidyl-prolyl cis-trans isomerase activity"/>
    <property type="evidence" value="ECO:0007669"/>
    <property type="project" value="UniProtKB-KW"/>
</dbReference>
<feature type="domain" description="PpiC" evidence="13">
    <location>
        <begin position="266"/>
        <end position="369"/>
    </location>
</feature>
<evidence type="ECO:0000259" key="13">
    <source>
        <dbReference type="PROSITE" id="PS50198"/>
    </source>
</evidence>
<dbReference type="RefSeq" id="WP_130434608.1">
    <property type="nucleotide sequence ID" value="NZ_SHKP01000009.1"/>
</dbReference>
<evidence type="ECO:0000256" key="12">
    <source>
        <dbReference type="SAM" id="Phobius"/>
    </source>
</evidence>
<dbReference type="SUPFAM" id="SSF54534">
    <property type="entry name" value="FKBP-like"/>
    <property type="match status" value="1"/>
</dbReference>
<evidence type="ECO:0000256" key="6">
    <source>
        <dbReference type="ARBA" id="ARBA00023136"/>
    </source>
</evidence>
<evidence type="ECO:0000256" key="3">
    <source>
        <dbReference type="ARBA" id="ARBA00022519"/>
    </source>
</evidence>
<evidence type="ECO:0000256" key="5">
    <source>
        <dbReference type="ARBA" id="ARBA00022989"/>
    </source>
</evidence>
<name>A0A4Q7VCT0_9BURK</name>
<dbReference type="PANTHER" id="PTHR47529">
    <property type="entry name" value="PEPTIDYL-PROLYL CIS-TRANS ISOMERASE D"/>
    <property type="match status" value="1"/>
</dbReference>
<dbReference type="PANTHER" id="PTHR47529:SF1">
    <property type="entry name" value="PERIPLASMIC CHAPERONE PPID"/>
    <property type="match status" value="1"/>
</dbReference>
<dbReference type="InterPro" id="IPR046357">
    <property type="entry name" value="PPIase_dom_sf"/>
</dbReference>
<comment type="caution">
    <text evidence="14">The sequence shown here is derived from an EMBL/GenBank/DDBJ whole genome shotgun (WGS) entry which is preliminary data.</text>
</comment>
<keyword evidence="4 12" id="KW-0812">Transmembrane</keyword>
<dbReference type="InterPro" id="IPR000297">
    <property type="entry name" value="PPIase_PpiC"/>
</dbReference>
<evidence type="ECO:0000256" key="11">
    <source>
        <dbReference type="PROSITE-ProRule" id="PRU00278"/>
    </source>
</evidence>
<dbReference type="InterPro" id="IPR052029">
    <property type="entry name" value="PpiD_chaperone"/>
</dbReference>
<organism evidence="14 15">
    <name type="scientific">Rivibacter subsaxonicus</name>
    <dbReference type="NCBI Taxonomy" id="457575"/>
    <lineage>
        <taxon>Bacteria</taxon>
        <taxon>Pseudomonadati</taxon>
        <taxon>Pseudomonadota</taxon>
        <taxon>Betaproteobacteria</taxon>
        <taxon>Burkholderiales</taxon>
        <taxon>Rivibacter</taxon>
    </lineage>
</organism>
<evidence type="ECO:0000313" key="15">
    <source>
        <dbReference type="Proteomes" id="UP000293671"/>
    </source>
</evidence>
<dbReference type="GO" id="GO:0005886">
    <property type="term" value="C:plasma membrane"/>
    <property type="evidence" value="ECO:0007669"/>
    <property type="project" value="UniProtKB-SubCell"/>
</dbReference>
<gene>
    <name evidence="14" type="ORF">EV670_3535</name>
</gene>
<reference evidence="14 15" key="1">
    <citation type="submission" date="2019-02" db="EMBL/GenBank/DDBJ databases">
        <title>Genomic Encyclopedia of Type Strains, Phase IV (KMG-IV): sequencing the most valuable type-strain genomes for metagenomic binning, comparative biology and taxonomic classification.</title>
        <authorList>
            <person name="Goeker M."/>
        </authorList>
    </citation>
    <scope>NUCLEOTIDE SEQUENCE [LARGE SCALE GENOMIC DNA]</scope>
    <source>
        <strain evidence="14 15">DSM 19570</strain>
    </source>
</reference>
<dbReference type="InterPro" id="IPR027304">
    <property type="entry name" value="Trigger_fact/SurA_dom_sf"/>
</dbReference>
<proteinExistence type="inferred from homology"/>